<dbReference type="Proteomes" id="UP000235392">
    <property type="component" value="Unassembled WGS sequence"/>
</dbReference>
<dbReference type="EMBL" id="PGCI01000343">
    <property type="protein sequence ID" value="PLW29061.1"/>
    <property type="molecule type" value="Genomic_DNA"/>
</dbReference>
<dbReference type="PANTHER" id="PTHR31912:SF34">
    <property type="entry name" value="NOTOCHORD-RELATED PROTEIN"/>
    <property type="match status" value="1"/>
</dbReference>
<name>A0A2N5TU88_9BASI</name>
<organism evidence="1 2">
    <name type="scientific">Puccinia coronata f. sp. avenae</name>
    <dbReference type="NCBI Taxonomy" id="200324"/>
    <lineage>
        <taxon>Eukaryota</taxon>
        <taxon>Fungi</taxon>
        <taxon>Dikarya</taxon>
        <taxon>Basidiomycota</taxon>
        <taxon>Pucciniomycotina</taxon>
        <taxon>Pucciniomycetes</taxon>
        <taxon>Pucciniales</taxon>
        <taxon>Pucciniaceae</taxon>
        <taxon>Puccinia</taxon>
    </lineage>
</organism>
<protein>
    <submittedName>
        <fullName evidence="1">Uncharacterized protein</fullName>
    </submittedName>
</protein>
<evidence type="ECO:0000313" key="2">
    <source>
        <dbReference type="Proteomes" id="UP000235392"/>
    </source>
</evidence>
<proteinExistence type="predicted"/>
<evidence type="ECO:0000313" key="1">
    <source>
        <dbReference type="EMBL" id="PLW29061.1"/>
    </source>
</evidence>
<dbReference type="AlphaFoldDB" id="A0A2N5TU88"/>
<reference evidence="1 2" key="1">
    <citation type="submission" date="2017-11" db="EMBL/GenBank/DDBJ databases">
        <title>De novo assembly and phasing of dikaryotic genomes from two isolates of Puccinia coronata f. sp. avenae, the causal agent of oat crown rust.</title>
        <authorList>
            <person name="Miller M.E."/>
            <person name="Zhang Y."/>
            <person name="Omidvar V."/>
            <person name="Sperschneider J."/>
            <person name="Schwessinger B."/>
            <person name="Raley C."/>
            <person name="Palmer J.M."/>
            <person name="Garnica D."/>
            <person name="Upadhyaya N."/>
            <person name="Rathjen J."/>
            <person name="Taylor J.M."/>
            <person name="Park R.F."/>
            <person name="Dodds P.N."/>
            <person name="Hirsch C.D."/>
            <person name="Kianian S.F."/>
            <person name="Figueroa M."/>
        </authorList>
    </citation>
    <scope>NUCLEOTIDE SEQUENCE [LARGE SCALE GENOMIC DNA]</scope>
    <source>
        <strain evidence="1">12SD80</strain>
    </source>
</reference>
<dbReference type="PANTHER" id="PTHR31912">
    <property type="entry name" value="IP13529P"/>
    <property type="match status" value="1"/>
</dbReference>
<sequence length="449" mass="50548">MSLFMKPRLMNPYGWRRLGRFRYICGATADFALLLLNQSHPALAVNQKAPQDISSSIDEGNILSHKRRAHLAMADDDLDFHVQCFASGAQFFDQTLEAPKSYSKAMEASDSASWKEAIDAKLSAMDRSWSGIQADCYKIWVASQKPRSKTSVAQMYTHLGVRDVINKTIVDCKYDVLAKGDSATAAELEFLKEFSISNLGLEDTPAVFNPFFQLSGFDGCQDTPIEILHVFLLGVVKYLVRAFMKGLSAAQLQDVMAKYRLFDVGALNIPSIQPQYLTKHYANFIGKDFKIVLQAAPFVFFEYMTDDKRDVWSALCQLAPLVFQTHIDDMETYSAELEVHIRSFMFYLIKRTAQWVNKPKFHGLLHLPEFCRRFGTASSFATEKFKGYNGVLRNSSIHSNRQSPGKDIGVTFANYRNLRHLFSGGSSKPGAVSAEEAFTHKSQLPQGQK</sequence>
<accession>A0A2N5TU88</accession>
<comment type="caution">
    <text evidence="1">The sequence shown here is derived from an EMBL/GenBank/DDBJ whole genome shotgun (WGS) entry which is preliminary data.</text>
</comment>
<gene>
    <name evidence="1" type="ORF">PCASD_16248</name>
</gene>